<dbReference type="KEGG" id="lrz:BJI69_17440"/>
<gene>
    <name evidence="2" type="ORF">BJI69_17440</name>
</gene>
<proteinExistence type="predicted"/>
<evidence type="ECO:0000313" key="3">
    <source>
        <dbReference type="Proteomes" id="UP000182987"/>
    </source>
</evidence>
<keyword evidence="3" id="KW-1185">Reference proteome</keyword>
<reference evidence="3" key="1">
    <citation type="submission" date="2016-09" db="EMBL/GenBank/DDBJ databases">
        <authorList>
            <person name="Lysoe E."/>
        </authorList>
    </citation>
    <scope>NUCLEOTIDE SEQUENCE [LARGE SCALE GENOMIC DNA]</scope>
    <source>
        <strain evidence="3">LJ96T</strain>
    </source>
</reference>
<sequence length="382" mass="41862">MRAGLLFSEATHVEMLRRLHLIRADDRREATLRVGVAVAVAWFPLLVLSLFGADGTSILPFLKDAAVHARFLLAVPLFIAADYVVLPRLDSMAQYFAVTNLIPPSKMAEYDALLASSRRLSTGVWPSGFLIVAVYALVALLAFAVPYDVIPLWQRGTLPLQLSMAGWWHLAISLPLLLGLILAWLWRLGVWVRFLWRMARMGLYLVAAHPDQAGGLQFLAYSPRILATLALPMSIVVAGLLANKVIAGASPIGHETTPVVTAAVMLLLFGTPPLVFTRTLLVAWRIGVYRYGDLAARAGEAFEARWFAAEQKLDADLLERPDFSSTTDLYAVVANVYAMRTAIYDIQGLLSIVVATALPFAPIWLSAIPFSTIVDHLVGSLF</sequence>
<feature type="transmembrane region" description="Helical" evidence="1">
    <location>
        <begin position="349"/>
        <end position="374"/>
    </location>
</feature>
<keyword evidence="1" id="KW-0472">Membrane</keyword>
<dbReference type="OrthoDB" id="5493434at2"/>
<protein>
    <submittedName>
        <fullName evidence="2">Uncharacterized protein</fullName>
    </submittedName>
</protein>
<evidence type="ECO:0000256" key="1">
    <source>
        <dbReference type="SAM" id="Phobius"/>
    </source>
</evidence>
<dbReference type="STRING" id="1440763.BJI69_17440"/>
<organism evidence="2 3">
    <name type="scientific">Luteibacter rhizovicinus DSM 16549</name>
    <dbReference type="NCBI Taxonomy" id="1440763"/>
    <lineage>
        <taxon>Bacteria</taxon>
        <taxon>Pseudomonadati</taxon>
        <taxon>Pseudomonadota</taxon>
        <taxon>Gammaproteobacteria</taxon>
        <taxon>Lysobacterales</taxon>
        <taxon>Rhodanobacteraceae</taxon>
        <taxon>Luteibacter</taxon>
    </lineage>
</organism>
<keyword evidence="1" id="KW-1133">Transmembrane helix</keyword>
<feature type="transmembrane region" description="Helical" evidence="1">
    <location>
        <begin position="259"/>
        <end position="281"/>
    </location>
</feature>
<feature type="transmembrane region" description="Helical" evidence="1">
    <location>
        <begin position="225"/>
        <end position="247"/>
    </location>
</feature>
<dbReference type="AlphaFoldDB" id="A0A1L3EWT1"/>
<feature type="transmembrane region" description="Helical" evidence="1">
    <location>
        <begin position="65"/>
        <end position="86"/>
    </location>
</feature>
<keyword evidence="1" id="KW-0812">Transmembrane</keyword>
<feature type="transmembrane region" description="Helical" evidence="1">
    <location>
        <begin position="30"/>
        <end position="53"/>
    </location>
</feature>
<dbReference type="RefSeq" id="WP_052767312.1">
    <property type="nucleotide sequence ID" value="NZ_CP017480.1"/>
</dbReference>
<name>A0A1L3EWT1_9GAMM</name>
<accession>A0A1L3EWT1</accession>
<feature type="transmembrane region" description="Helical" evidence="1">
    <location>
        <begin position="167"/>
        <end position="190"/>
    </location>
</feature>
<dbReference type="Proteomes" id="UP000182987">
    <property type="component" value="Chromosome"/>
</dbReference>
<dbReference type="EMBL" id="CP017480">
    <property type="protein sequence ID" value="APG05509.1"/>
    <property type="molecule type" value="Genomic_DNA"/>
</dbReference>
<feature type="transmembrane region" description="Helical" evidence="1">
    <location>
        <begin position="124"/>
        <end position="147"/>
    </location>
</feature>
<evidence type="ECO:0000313" key="2">
    <source>
        <dbReference type="EMBL" id="APG05509.1"/>
    </source>
</evidence>